<dbReference type="AlphaFoldDB" id="A0A5B0GSD2"/>
<protein>
    <recommendedName>
        <fullName evidence="4">Lipoprotein</fullName>
    </recommendedName>
</protein>
<evidence type="ECO:0000313" key="3">
    <source>
        <dbReference type="Proteomes" id="UP000325273"/>
    </source>
</evidence>
<dbReference type="PROSITE" id="PS51257">
    <property type="entry name" value="PROKAR_LIPOPROTEIN"/>
    <property type="match status" value="1"/>
</dbReference>
<dbReference type="EMBL" id="VTUZ01000021">
    <property type="protein sequence ID" value="KAA1005792.1"/>
    <property type="molecule type" value="Genomic_DNA"/>
</dbReference>
<comment type="caution">
    <text evidence="2">The sequence shown here is derived from an EMBL/GenBank/DDBJ whole genome shotgun (WGS) entry which is preliminary data.</text>
</comment>
<feature type="region of interest" description="Disordered" evidence="1">
    <location>
        <begin position="46"/>
        <end position="118"/>
    </location>
</feature>
<sequence>MRVVSRMRAAAPGRAIVAVLTILAGCALSGSLAGCGQRGSLYLPTVPPLPAPPAHRTQTPPADEAHAASDTATDMSTVPDTSGTPLSLAPETELATPPASAASGTAAPLPASAVTPVQ</sequence>
<accession>A0A5B0GSD2</accession>
<organism evidence="2 3">
    <name type="scientific">Paraburkholderia panacisoli</name>
    <dbReference type="NCBI Taxonomy" id="2603818"/>
    <lineage>
        <taxon>Bacteria</taxon>
        <taxon>Pseudomonadati</taxon>
        <taxon>Pseudomonadota</taxon>
        <taxon>Betaproteobacteria</taxon>
        <taxon>Burkholderiales</taxon>
        <taxon>Burkholderiaceae</taxon>
        <taxon>Paraburkholderia</taxon>
    </lineage>
</organism>
<gene>
    <name evidence="2" type="ORF">FVF58_27730</name>
</gene>
<reference evidence="2 3" key="1">
    <citation type="submission" date="2019-08" db="EMBL/GenBank/DDBJ databases">
        <title>Paraburkholderia sp. DCY113.</title>
        <authorList>
            <person name="Kang J."/>
        </authorList>
    </citation>
    <scope>NUCLEOTIDE SEQUENCE [LARGE SCALE GENOMIC DNA]</scope>
    <source>
        <strain evidence="2 3">DCY113</strain>
    </source>
</reference>
<dbReference type="RefSeq" id="WP_149672986.1">
    <property type="nucleotide sequence ID" value="NZ_VTUZ01000021.1"/>
</dbReference>
<keyword evidence="3" id="KW-1185">Reference proteome</keyword>
<evidence type="ECO:0008006" key="4">
    <source>
        <dbReference type="Google" id="ProtNLM"/>
    </source>
</evidence>
<feature type="compositionally biased region" description="Polar residues" evidence="1">
    <location>
        <begin position="70"/>
        <end position="85"/>
    </location>
</feature>
<dbReference type="Proteomes" id="UP000325273">
    <property type="component" value="Unassembled WGS sequence"/>
</dbReference>
<feature type="compositionally biased region" description="Low complexity" evidence="1">
    <location>
        <begin position="94"/>
        <end position="118"/>
    </location>
</feature>
<evidence type="ECO:0000313" key="2">
    <source>
        <dbReference type="EMBL" id="KAA1005792.1"/>
    </source>
</evidence>
<evidence type="ECO:0000256" key="1">
    <source>
        <dbReference type="SAM" id="MobiDB-lite"/>
    </source>
</evidence>
<proteinExistence type="predicted"/>
<name>A0A5B0GSD2_9BURK</name>